<proteinExistence type="predicted"/>
<organism evidence="2">
    <name type="scientific">Schlesneria paludicola</name>
    <dbReference type="NCBI Taxonomy" id="360056"/>
    <lineage>
        <taxon>Bacteria</taxon>
        <taxon>Pseudomonadati</taxon>
        <taxon>Planctomycetota</taxon>
        <taxon>Planctomycetia</taxon>
        <taxon>Planctomycetales</taxon>
        <taxon>Planctomycetaceae</taxon>
        <taxon>Schlesneria</taxon>
    </lineage>
</organism>
<comment type="caution">
    <text evidence="2">The sequence shown here is derived from an EMBL/GenBank/DDBJ whole genome shotgun (WGS) entry which is preliminary data.</text>
</comment>
<sequence length="283" mass="31359">MPRSLSPLGPVRMLPWRIPPRLKIPLRLRNIPPWLVAVAQAAVVGSVIAANGLAQPPAPLAPAETSPDDRRADSRPENPRADSRPGELADRPVTLIKPSLALPSSYVPPNAAAPRLAAEGVRYQPTGLGRGWATQPCEWEATALKHRPLYFEEPNLERLGYYYGWPCDGRVRRALFGTFTEYMATVHDDSPFKQGYFELKERLDCYQPHNQVLQPFVSAAHFFGRIPVLPYMLGAESPCCDQYELGTDRPGSPVPYRKHYIPLSAKGLLYQGAAATALPYLIP</sequence>
<evidence type="ECO:0000256" key="1">
    <source>
        <dbReference type="SAM" id="MobiDB-lite"/>
    </source>
</evidence>
<gene>
    <name evidence="2" type="ORF">ENS64_01205</name>
</gene>
<feature type="region of interest" description="Disordered" evidence="1">
    <location>
        <begin position="54"/>
        <end position="90"/>
    </location>
</feature>
<name>A0A7C4LK35_9PLAN</name>
<feature type="compositionally biased region" description="Basic and acidic residues" evidence="1">
    <location>
        <begin position="67"/>
        <end position="90"/>
    </location>
</feature>
<evidence type="ECO:0000313" key="2">
    <source>
        <dbReference type="EMBL" id="HGT37878.1"/>
    </source>
</evidence>
<reference evidence="2" key="1">
    <citation type="journal article" date="2020" name="mSystems">
        <title>Genome- and Community-Level Interaction Insights into Carbon Utilization and Element Cycling Functions of Hydrothermarchaeota in Hydrothermal Sediment.</title>
        <authorList>
            <person name="Zhou Z."/>
            <person name="Liu Y."/>
            <person name="Xu W."/>
            <person name="Pan J."/>
            <person name="Luo Z.H."/>
            <person name="Li M."/>
        </authorList>
    </citation>
    <scope>NUCLEOTIDE SEQUENCE [LARGE SCALE GENOMIC DNA]</scope>
    <source>
        <strain evidence="2">SpSt-508</strain>
    </source>
</reference>
<dbReference type="EMBL" id="DSVQ01000003">
    <property type="protein sequence ID" value="HGT37878.1"/>
    <property type="molecule type" value="Genomic_DNA"/>
</dbReference>
<dbReference type="AlphaFoldDB" id="A0A7C4LK35"/>
<accession>A0A7C4LK35</accession>
<protein>
    <submittedName>
        <fullName evidence="2">Uncharacterized protein</fullName>
    </submittedName>
</protein>